<comment type="caution">
    <text evidence="2">The sequence shown here is derived from an EMBL/GenBank/DDBJ whole genome shotgun (WGS) entry which is preliminary data.</text>
</comment>
<dbReference type="CDD" id="cd05233">
    <property type="entry name" value="SDR_c"/>
    <property type="match status" value="1"/>
</dbReference>
<dbReference type="EMBL" id="JAUOTP010000003">
    <property type="protein sequence ID" value="MDO6414565.1"/>
    <property type="molecule type" value="Genomic_DNA"/>
</dbReference>
<dbReference type="GO" id="GO:0016491">
    <property type="term" value="F:oxidoreductase activity"/>
    <property type="evidence" value="ECO:0007669"/>
    <property type="project" value="UniProtKB-KW"/>
</dbReference>
<dbReference type="Gene3D" id="3.40.50.720">
    <property type="entry name" value="NAD(P)-binding Rossmann-like Domain"/>
    <property type="match status" value="1"/>
</dbReference>
<keyword evidence="2" id="KW-0560">Oxidoreductase</keyword>
<accession>A0ABT8Y8B5</accession>
<dbReference type="InterPro" id="IPR020904">
    <property type="entry name" value="Sc_DH/Rdtase_CS"/>
</dbReference>
<evidence type="ECO:0000256" key="1">
    <source>
        <dbReference type="ARBA" id="ARBA00006484"/>
    </source>
</evidence>
<dbReference type="InterPro" id="IPR002347">
    <property type="entry name" value="SDR_fam"/>
</dbReference>
<gene>
    <name evidence="2" type="ORF">Q4F19_09250</name>
</gene>
<dbReference type="InterPro" id="IPR036291">
    <property type="entry name" value="NAD(P)-bd_dom_sf"/>
</dbReference>
<dbReference type="SUPFAM" id="SSF51735">
    <property type="entry name" value="NAD(P)-binding Rossmann-fold domains"/>
    <property type="match status" value="1"/>
</dbReference>
<dbReference type="PRINTS" id="PR00081">
    <property type="entry name" value="GDHRDH"/>
</dbReference>
<dbReference type="EC" id="1.-.-.-" evidence="2"/>
<dbReference type="PROSITE" id="PS00061">
    <property type="entry name" value="ADH_SHORT"/>
    <property type="match status" value="1"/>
</dbReference>
<dbReference type="PANTHER" id="PTHR42760">
    <property type="entry name" value="SHORT-CHAIN DEHYDROGENASES/REDUCTASES FAMILY MEMBER"/>
    <property type="match status" value="1"/>
</dbReference>
<comment type="similarity">
    <text evidence="1">Belongs to the short-chain dehydrogenases/reductases (SDR) family.</text>
</comment>
<protein>
    <submittedName>
        <fullName evidence="2">SDR family oxidoreductase</fullName>
        <ecNumber evidence="2">1.-.-.-</ecNumber>
    </submittedName>
</protein>
<keyword evidence="3" id="KW-1185">Reference proteome</keyword>
<proteinExistence type="inferred from homology"/>
<dbReference type="Pfam" id="PF13561">
    <property type="entry name" value="adh_short_C2"/>
    <property type="match status" value="1"/>
</dbReference>
<dbReference type="Proteomes" id="UP001169764">
    <property type="component" value="Unassembled WGS sequence"/>
</dbReference>
<evidence type="ECO:0000313" key="2">
    <source>
        <dbReference type="EMBL" id="MDO6414565.1"/>
    </source>
</evidence>
<name>A0ABT8Y8B5_9SPHN</name>
<sequence length="267" mass="27686">MHETLIRDFAMDGRVAVVTGAGSGIGQEAACVLAEAGADLVLADINADGLAETARLVRERGRTAAPLPVDIADRSAVDDLADAAVQALGKVDAWVNGAGILHPFAILEAEEATLDRLLNINLKGTYWGCAAAGRVMKPRGGGAIVNISSAAADNPVAALSGYAMTKASINMLTRTAAVEFGSFNCRVNAIAPGFVETALVAGAYCDEQGRIDPERREAFLRDRAAATPLGTTGRPRDIALAILYLVSDASRFVTGQVLRPNGGVVMP</sequence>
<evidence type="ECO:0000313" key="3">
    <source>
        <dbReference type="Proteomes" id="UP001169764"/>
    </source>
</evidence>
<dbReference type="RefSeq" id="WP_303541820.1">
    <property type="nucleotide sequence ID" value="NZ_JAUOTP010000003.1"/>
</dbReference>
<dbReference type="PRINTS" id="PR00080">
    <property type="entry name" value="SDRFAMILY"/>
</dbReference>
<reference evidence="2" key="1">
    <citation type="submission" date="2023-07" db="EMBL/GenBank/DDBJ databases">
        <authorList>
            <person name="Kim M."/>
        </authorList>
    </citation>
    <scope>NUCLEOTIDE SEQUENCE</scope>
    <source>
        <strain evidence="2">BIUV-7</strain>
    </source>
</reference>
<organism evidence="2 3">
    <name type="scientific">Sphingomonas natans</name>
    <dbReference type="NCBI Taxonomy" id="3063330"/>
    <lineage>
        <taxon>Bacteria</taxon>
        <taxon>Pseudomonadati</taxon>
        <taxon>Pseudomonadota</taxon>
        <taxon>Alphaproteobacteria</taxon>
        <taxon>Sphingomonadales</taxon>
        <taxon>Sphingomonadaceae</taxon>
        <taxon>Sphingomonas</taxon>
    </lineage>
</organism>